<protein>
    <submittedName>
        <fullName evidence="1">Uncharacterized protein</fullName>
    </submittedName>
</protein>
<dbReference type="AlphaFoldDB" id="A3IJC3"/>
<sequence>MTIFETGTVQQKTFYKNYSIKSTD</sequence>
<evidence type="ECO:0000313" key="2">
    <source>
        <dbReference type="Proteomes" id="UP000003781"/>
    </source>
</evidence>
<proteinExistence type="predicted"/>
<reference evidence="1 2" key="1">
    <citation type="submission" date="2007-03" db="EMBL/GenBank/DDBJ databases">
        <authorList>
            <person name="Stal L."/>
            <person name="Ferriera S."/>
            <person name="Johnson J."/>
            <person name="Kravitz S."/>
            <person name="Beeson K."/>
            <person name="Sutton G."/>
            <person name="Rogers Y.-H."/>
            <person name="Friedman R."/>
            <person name="Frazier M."/>
            <person name="Venter J.C."/>
        </authorList>
    </citation>
    <scope>NUCLEOTIDE SEQUENCE [LARGE SCALE GENOMIC DNA]</scope>
    <source>
        <strain evidence="1 2">CCY0110</strain>
    </source>
</reference>
<name>A3IJC3_9CHRO</name>
<dbReference type="Proteomes" id="UP000003781">
    <property type="component" value="Unassembled WGS sequence"/>
</dbReference>
<gene>
    <name evidence="1" type="ORF">CY0110_18957</name>
</gene>
<keyword evidence="2" id="KW-1185">Reference proteome</keyword>
<dbReference type="EMBL" id="AAXW01000002">
    <property type="protein sequence ID" value="EAZ93905.1"/>
    <property type="molecule type" value="Genomic_DNA"/>
</dbReference>
<comment type="caution">
    <text evidence="1">The sequence shown here is derived from an EMBL/GenBank/DDBJ whole genome shotgun (WGS) entry which is preliminary data.</text>
</comment>
<accession>A3IJC3</accession>
<evidence type="ECO:0000313" key="1">
    <source>
        <dbReference type="EMBL" id="EAZ93905.1"/>
    </source>
</evidence>
<organism evidence="1 2">
    <name type="scientific">Crocosphaera chwakensis CCY0110</name>
    <dbReference type="NCBI Taxonomy" id="391612"/>
    <lineage>
        <taxon>Bacteria</taxon>
        <taxon>Bacillati</taxon>
        <taxon>Cyanobacteriota</taxon>
        <taxon>Cyanophyceae</taxon>
        <taxon>Oscillatoriophycideae</taxon>
        <taxon>Chroococcales</taxon>
        <taxon>Aphanothecaceae</taxon>
        <taxon>Crocosphaera</taxon>
        <taxon>Crocosphaera chwakensis</taxon>
    </lineage>
</organism>